<organism evidence="3">
    <name type="scientific">Tanacetum cinerariifolium</name>
    <name type="common">Dalmatian daisy</name>
    <name type="synonym">Chrysanthemum cinerariifolium</name>
    <dbReference type="NCBI Taxonomy" id="118510"/>
    <lineage>
        <taxon>Eukaryota</taxon>
        <taxon>Viridiplantae</taxon>
        <taxon>Streptophyta</taxon>
        <taxon>Embryophyta</taxon>
        <taxon>Tracheophyta</taxon>
        <taxon>Spermatophyta</taxon>
        <taxon>Magnoliopsida</taxon>
        <taxon>eudicotyledons</taxon>
        <taxon>Gunneridae</taxon>
        <taxon>Pentapetalae</taxon>
        <taxon>asterids</taxon>
        <taxon>campanulids</taxon>
        <taxon>Asterales</taxon>
        <taxon>Asteraceae</taxon>
        <taxon>Asteroideae</taxon>
        <taxon>Anthemideae</taxon>
        <taxon>Anthemidinae</taxon>
        <taxon>Tanacetum</taxon>
    </lineage>
</organism>
<gene>
    <name evidence="3" type="ORF">Tci_039801</name>
</gene>
<name>A0A6L2M199_TANCI</name>
<sequence>MVYVSLVGLAGDPRINKYVLVPLETATYGKIYDNEEVDDLRSVETEFPTLVFNNTLTSEAALLCEHMVSSLNGEIDFRISFDEFDDEDYKPKHIDEFNLEDETSLSECDEEEQNILNINGLFCFNVIYPNDSKSDKENDDDKFDIEHSSGDLSIKPLSNVINTDGGAYAQRSKPRRNTKNTRIPSAKSDNKKKVEDHPRNNKWNLKQKNHAIRIFIANAASKKMTIYQIDVNTAFFNGELNDEVYISQPEGFVDLDHPTHVYHLKKALSSLKQPPRAWEFNGAFEERRSSSNSIEIRLWHTPKGVGPRVADSYTEAMLYDRVKETLMYYVNRNYALLLQRLHAAVKAATKLDGCYEGCHIGCRLLQRLPHSWQAATKVSCYWEGWHIGGRMLQMLNDVVKATTRLAKVATKVTSCYEEYNRAYWLLQRLPHRIHAATRIACCYNGCNIGCEGCHKGSRLLRRLPHRLHAATRIACCFL</sequence>
<evidence type="ECO:0000256" key="1">
    <source>
        <dbReference type="SAM" id="MobiDB-lite"/>
    </source>
</evidence>
<feature type="compositionally biased region" description="Basic and acidic residues" evidence="1">
    <location>
        <begin position="188"/>
        <end position="199"/>
    </location>
</feature>
<reference evidence="3" key="1">
    <citation type="journal article" date="2019" name="Sci. Rep.">
        <title>Draft genome of Tanacetum cinerariifolium, the natural source of mosquito coil.</title>
        <authorList>
            <person name="Yamashiro T."/>
            <person name="Shiraishi A."/>
            <person name="Satake H."/>
            <person name="Nakayama K."/>
        </authorList>
    </citation>
    <scope>NUCLEOTIDE SEQUENCE</scope>
</reference>
<dbReference type="AlphaFoldDB" id="A0A6L2M199"/>
<comment type="caution">
    <text evidence="3">The sequence shown here is derived from an EMBL/GenBank/DDBJ whole genome shotgun (WGS) entry which is preliminary data.</text>
</comment>
<dbReference type="Pfam" id="PF07727">
    <property type="entry name" value="RVT_2"/>
    <property type="match status" value="1"/>
</dbReference>
<proteinExistence type="predicted"/>
<feature type="domain" description="Reverse transcriptase Ty1/copia-type" evidence="2">
    <location>
        <begin position="210"/>
        <end position="279"/>
    </location>
</feature>
<evidence type="ECO:0000259" key="2">
    <source>
        <dbReference type="Pfam" id="PF07727"/>
    </source>
</evidence>
<dbReference type="EMBL" id="BKCJ010005637">
    <property type="protein sequence ID" value="GEU67823.1"/>
    <property type="molecule type" value="Genomic_DNA"/>
</dbReference>
<evidence type="ECO:0000313" key="3">
    <source>
        <dbReference type="EMBL" id="GEU67823.1"/>
    </source>
</evidence>
<dbReference type="InterPro" id="IPR013103">
    <property type="entry name" value="RVT_2"/>
</dbReference>
<accession>A0A6L2M199</accession>
<protein>
    <submittedName>
        <fullName evidence="3">Retrovirus-related Pol polyprotein from transposon TNT 1-94</fullName>
    </submittedName>
</protein>
<feature type="region of interest" description="Disordered" evidence="1">
    <location>
        <begin position="163"/>
        <end position="203"/>
    </location>
</feature>